<dbReference type="Pfam" id="PF00632">
    <property type="entry name" value="HECT"/>
    <property type="match status" value="1"/>
</dbReference>
<reference evidence="7 8" key="1">
    <citation type="journal article" date="2010" name="Cell">
        <title>The genome of Naegleria gruberi illuminates early eukaryotic versatility.</title>
        <authorList>
            <person name="Fritz-Laylin L.K."/>
            <person name="Prochnik S.E."/>
            <person name="Ginger M.L."/>
            <person name="Dacks J.B."/>
            <person name="Carpenter M.L."/>
            <person name="Field M.C."/>
            <person name="Kuo A."/>
            <person name="Paredez A."/>
            <person name="Chapman J."/>
            <person name="Pham J."/>
            <person name="Shu S."/>
            <person name="Neupane R."/>
            <person name="Cipriano M."/>
            <person name="Mancuso J."/>
            <person name="Tu H."/>
            <person name="Salamov A."/>
            <person name="Lindquist E."/>
            <person name="Shapiro H."/>
            <person name="Lucas S."/>
            <person name="Grigoriev I.V."/>
            <person name="Cande W.Z."/>
            <person name="Fulton C."/>
            <person name="Rokhsar D.S."/>
            <person name="Dawson S.C."/>
        </authorList>
    </citation>
    <scope>NUCLEOTIDE SEQUENCE [LARGE SCALE GENOMIC DNA]</scope>
    <source>
        <strain evidence="7 8">NEG-M</strain>
    </source>
</reference>
<dbReference type="GeneID" id="8853143"/>
<dbReference type="GO" id="GO:0006511">
    <property type="term" value="P:ubiquitin-dependent protein catabolic process"/>
    <property type="evidence" value="ECO:0007669"/>
    <property type="project" value="TreeGrafter"/>
</dbReference>
<dbReference type="PANTHER" id="PTHR45700:SF2">
    <property type="entry name" value="UBIQUITIN-PROTEIN LIGASE E3C"/>
    <property type="match status" value="1"/>
</dbReference>
<keyword evidence="8" id="KW-1185">Reference proteome</keyword>
<comment type="catalytic activity">
    <reaction evidence="1">
        <text>S-ubiquitinyl-[E2 ubiquitin-conjugating enzyme]-L-cysteine + [acceptor protein]-L-lysine = [E2 ubiquitin-conjugating enzyme]-L-cysteine + N(6)-ubiquitinyl-[acceptor protein]-L-lysine.</text>
        <dbReference type="EC" id="2.3.2.26"/>
    </reaction>
</comment>
<feature type="domain" description="HECT" evidence="6">
    <location>
        <begin position="77"/>
        <end position="417"/>
    </location>
</feature>
<evidence type="ECO:0000259" key="6">
    <source>
        <dbReference type="PROSITE" id="PS50237"/>
    </source>
</evidence>
<dbReference type="CDD" id="cd00078">
    <property type="entry name" value="HECTc"/>
    <property type="match status" value="1"/>
</dbReference>
<organism evidence="8">
    <name type="scientific">Naegleria gruberi</name>
    <name type="common">Amoeba</name>
    <dbReference type="NCBI Taxonomy" id="5762"/>
    <lineage>
        <taxon>Eukaryota</taxon>
        <taxon>Discoba</taxon>
        <taxon>Heterolobosea</taxon>
        <taxon>Tetramitia</taxon>
        <taxon>Eutetramitia</taxon>
        <taxon>Vahlkampfiidae</taxon>
        <taxon>Naegleria</taxon>
    </lineage>
</organism>
<proteinExistence type="predicted"/>
<feature type="active site" description="Glycyl thioester intermediate" evidence="5">
    <location>
        <position position="384"/>
    </location>
</feature>
<dbReference type="FunFam" id="3.30.2160.10:FF:000002">
    <property type="entry name" value="Putative Ubiquitin-protein ligase E3C"/>
    <property type="match status" value="1"/>
</dbReference>
<dbReference type="SMART" id="SM00119">
    <property type="entry name" value="HECTc"/>
    <property type="match status" value="1"/>
</dbReference>
<evidence type="ECO:0000313" key="8">
    <source>
        <dbReference type="Proteomes" id="UP000006671"/>
    </source>
</evidence>
<dbReference type="VEuPathDB" id="AmoebaDB:NAEGRDRAFT_83207"/>
<keyword evidence="3" id="KW-0808">Transferase</keyword>
<dbReference type="KEGG" id="ngr:NAEGRDRAFT_83207"/>
<dbReference type="OrthoDB" id="8068875at2759"/>
<gene>
    <name evidence="7" type="ORF">NAEGRDRAFT_83207</name>
</gene>
<name>D2VJT5_NAEGR</name>
<keyword evidence="4 5" id="KW-0833">Ubl conjugation pathway</keyword>
<dbReference type="SUPFAM" id="SSF56204">
    <property type="entry name" value="Hect, E3 ligase catalytic domain"/>
    <property type="match status" value="1"/>
</dbReference>
<dbReference type="FunFam" id="3.30.2410.10:FF:000003">
    <property type="entry name" value="probable E3 ubiquitin-protein ligase HERC4 isoform X1"/>
    <property type="match status" value="1"/>
</dbReference>
<dbReference type="Proteomes" id="UP000006671">
    <property type="component" value="Unassembled WGS sequence"/>
</dbReference>
<evidence type="ECO:0000313" key="7">
    <source>
        <dbReference type="EMBL" id="EFC43089.1"/>
    </source>
</evidence>
<evidence type="ECO:0000256" key="1">
    <source>
        <dbReference type="ARBA" id="ARBA00000885"/>
    </source>
</evidence>
<evidence type="ECO:0000256" key="3">
    <source>
        <dbReference type="ARBA" id="ARBA00022679"/>
    </source>
</evidence>
<sequence>MSRKTSSFKEAQAFNKTKELIEKLPFLVPLEIRLKIFKEVIAMDRDYCYDLQHFIEPIGIRREQIFEDSYAKLNNLSPLQLKGRVRVQFIDQHNTVEDGIGLGPLREYLFELSKLAFSNSYGLFKATDDGRLYPNPNSSIIYPDGLDLRFYNFLGKILGKAIYDAIVIDLPFAKFFVSKLMKGNNNDLINDLATFDKELHRNLLFLKNNNNAGDLGLNFTIVDGDELSGRIARQLIPNGENIAVTDSNKLSFIFRVANYKLNHQIKSQSDAFMKGLNEIVPSSWISLFDENEFIDIICGSDSPIDIDDLYANTEYGSGYSQEHPTIQMFWDVVFNDLTSSQHVLLLKFISSISRPPLLGFKDMHPKICIQRVTDTSRLPTSSTCYSLLKLPSYRDRETLKEKLIQAIEQGTQSFGLT</sequence>
<dbReference type="EC" id="2.3.2.26" evidence="2"/>
<dbReference type="AlphaFoldDB" id="D2VJT5"/>
<dbReference type="Gene3D" id="3.30.2160.10">
    <property type="entry name" value="Hect, E3 ligase catalytic domain"/>
    <property type="match status" value="1"/>
</dbReference>
<dbReference type="GO" id="GO:0000209">
    <property type="term" value="P:protein polyubiquitination"/>
    <property type="evidence" value="ECO:0007669"/>
    <property type="project" value="InterPro"/>
</dbReference>
<dbReference type="InterPro" id="IPR035983">
    <property type="entry name" value="Hect_E3_ubiquitin_ligase"/>
</dbReference>
<dbReference type="Gene3D" id="3.90.1750.10">
    <property type="entry name" value="Hect, E3 ligase catalytic domains"/>
    <property type="match status" value="1"/>
</dbReference>
<dbReference type="InterPro" id="IPR000569">
    <property type="entry name" value="HECT_dom"/>
</dbReference>
<evidence type="ECO:0000256" key="4">
    <source>
        <dbReference type="ARBA" id="ARBA00022786"/>
    </source>
</evidence>
<dbReference type="InParanoid" id="D2VJT5"/>
<protein>
    <recommendedName>
        <fullName evidence="2">HECT-type E3 ubiquitin transferase</fullName>
        <ecNumber evidence="2">2.3.2.26</ecNumber>
    </recommendedName>
</protein>
<dbReference type="GO" id="GO:0061630">
    <property type="term" value="F:ubiquitin protein ligase activity"/>
    <property type="evidence" value="ECO:0007669"/>
    <property type="project" value="UniProtKB-EC"/>
</dbReference>
<dbReference type="InterPro" id="IPR044611">
    <property type="entry name" value="E3A/B/C-like"/>
</dbReference>
<dbReference type="eggNOG" id="KOG0942">
    <property type="taxonomic scope" value="Eukaryota"/>
</dbReference>
<accession>D2VJT5</accession>
<dbReference type="STRING" id="5762.D2VJT5"/>
<dbReference type="EMBL" id="GG738876">
    <property type="protein sequence ID" value="EFC43089.1"/>
    <property type="molecule type" value="Genomic_DNA"/>
</dbReference>
<dbReference type="OMA" id="SEGNNIM"/>
<dbReference type="PANTHER" id="PTHR45700">
    <property type="entry name" value="UBIQUITIN-PROTEIN LIGASE E3C"/>
    <property type="match status" value="1"/>
</dbReference>
<dbReference type="RefSeq" id="XP_002675833.1">
    <property type="nucleotide sequence ID" value="XM_002675787.1"/>
</dbReference>
<evidence type="ECO:0000256" key="5">
    <source>
        <dbReference type="PROSITE-ProRule" id="PRU00104"/>
    </source>
</evidence>
<dbReference type="Gene3D" id="3.30.2410.10">
    <property type="entry name" value="Hect, E3 ligase catalytic domain"/>
    <property type="match status" value="1"/>
</dbReference>
<dbReference type="PROSITE" id="PS50237">
    <property type="entry name" value="HECT"/>
    <property type="match status" value="1"/>
</dbReference>
<evidence type="ECO:0000256" key="2">
    <source>
        <dbReference type="ARBA" id="ARBA00012485"/>
    </source>
</evidence>